<gene>
    <name evidence="2" type="ORF">M407DRAFT_23002</name>
</gene>
<evidence type="ECO:0000313" key="3">
    <source>
        <dbReference type="Proteomes" id="UP000054248"/>
    </source>
</evidence>
<dbReference type="HOGENOM" id="CLU_1788249_0_0_1"/>
<proteinExistence type="predicted"/>
<dbReference type="Proteomes" id="UP000054248">
    <property type="component" value="Unassembled WGS sequence"/>
</dbReference>
<reference evidence="3" key="2">
    <citation type="submission" date="2015-01" db="EMBL/GenBank/DDBJ databases">
        <title>Evolutionary Origins and Diversification of the Mycorrhizal Mutualists.</title>
        <authorList>
            <consortium name="DOE Joint Genome Institute"/>
            <consortium name="Mycorrhizal Genomics Consortium"/>
            <person name="Kohler A."/>
            <person name="Kuo A."/>
            <person name="Nagy L.G."/>
            <person name="Floudas D."/>
            <person name="Copeland A."/>
            <person name="Barry K.W."/>
            <person name="Cichocki N."/>
            <person name="Veneault-Fourrey C."/>
            <person name="LaButti K."/>
            <person name="Lindquist E.A."/>
            <person name="Lipzen A."/>
            <person name="Lundell T."/>
            <person name="Morin E."/>
            <person name="Murat C."/>
            <person name="Riley R."/>
            <person name="Ohm R."/>
            <person name="Sun H."/>
            <person name="Tunlid A."/>
            <person name="Henrissat B."/>
            <person name="Grigoriev I.V."/>
            <person name="Hibbett D.S."/>
            <person name="Martin F."/>
        </authorList>
    </citation>
    <scope>NUCLEOTIDE SEQUENCE [LARGE SCALE GENOMIC DNA]</scope>
    <source>
        <strain evidence="3">MUT 4182</strain>
    </source>
</reference>
<feature type="compositionally biased region" description="Polar residues" evidence="1">
    <location>
        <begin position="71"/>
        <end position="90"/>
    </location>
</feature>
<feature type="region of interest" description="Disordered" evidence="1">
    <location>
        <begin position="69"/>
        <end position="145"/>
    </location>
</feature>
<keyword evidence="3" id="KW-1185">Reference proteome</keyword>
<feature type="compositionally biased region" description="Polar residues" evidence="1">
    <location>
        <begin position="130"/>
        <end position="145"/>
    </location>
</feature>
<reference evidence="2 3" key="1">
    <citation type="submission" date="2014-04" db="EMBL/GenBank/DDBJ databases">
        <authorList>
            <consortium name="DOE Joint Genome Institute"/>
            <person name="Kuo A."/>
            <person name="Girlanda M."/>
            <person name="Perotto S."/>
            <person name="Kohler A."/>
            <person name="Nagy L.G."/>
            <person name="Floudas D."/>
            <person name="Copeland A."/>
            <person name="Barry K.W."/>
            <person name="Cichocki N."/>
            <person name="Veneault-Fourrey C."/>
            <person name="LaButti K."/>
            <person name="Lindquist E.A."/>
            <person name="Lipzen A."/>
            <person name="Lundell T."/>
            <person name="Morin E."/>
            <person name="Murat C."/>
            <person name="Sun H."/>
            <person name="Tunlid A."/>
            <person name="Henrissat B."/>
            <person name="Grigoriev I.V."/>
            <person name="Hibbett D.S."/>
            <person name="Martin F."/>
            <person name="Nordberg H.P."/>
            <person name="Cantor M.N."/>
            <person name="Hua S.X."/>
        </authorList>
    </citation>
    <scope>NUCLEOTIDE SEQUENCE [LARGE SCALE GENOMIC DNA]</scope>
    <source>
        <strain evidence="2 3">MUT 4182</strain>
    </source>
</reference>
<dbReference type="OrthoDB" id="10627545at2759"/>
<feature type="compositionally biased region" description="Basic and acidic residues" evidence="1">
    <location>
        <begin position="91"/>
        <end position="118"/>
    </location>
</feature>
<dbReference type="EMBL" id="KN823003">
    <property type="protein sequence ID" value="KIO27829.1"/>
    <property type="molecule type" value="Genomic_DNA"/>
</dbReference>
<name>A0A0C3QM43_9AGAM</name>
<organism evidence="2 3">
    <name type="scientific">Tulasnella calospora MUT 4182</name>
    <dbReference type="NCBI Taxonomy" id="1051891"/>
    <lineage>
        <taxon>Eukaryota</taxon>
        <taxon>Fungi</taxon>
        <taxon>Dikarya</taxon>
        <taxon>Basidiomycota</taxon>
        <taxon>Agaricomycotina</taxon>
        <taxon>Agaricomycetes</taxon>
        <taxon>Cantharellales</taxon>
        <taxon>Tulasnellaceae</taxon>
        <taxon>Tulasnella</taxon>
    </lineage>
</organism>
<sequence length="145" mass="16550">MTKRIIPKINTKANYAINVKSDSVKERNVYDEVIPAQEVPKSRSGRAIKLTKRRDYDFDRLYERKRIRLKLSNQKGSTHGSEGETSQVRLTESRESPEKLLAEADVEPVHSEELERTLAEQLEEDVAKAGTTSSDEALNKTFLNM</sequence>
<dbReference type="AlphaFoldDB" id="A0A0C3QM43"/>
<evidence type="ECO:0000313" key="2">
    <source>
        <dbReference type="EMBL" id="KIO27829.1"/>
    </source>
</evidence>
<protein>
    <submittedName>
        <fullName evidence="2">Uncharacterized protein</fullName>
    </submittedName>
</protein>
<accession>A0A0C3QM43</accession>
<evidence type="ECO:0000256" key="1">
    <source>
        <dbReference type="SAM" id="MobiDB-lite"/>
    </source>
</evidence>